<feature type="transmembrane region" description="Helical" evidence="13">
    <location>
        <begin position="527"/>
        <end position="547"/>
    </location>
</feature>
<feature type="transmembrane region" description="Helical" evidence="13">
    <location>
        <begin position="196"/>
        <end position="219"/>
    </location>
</feature>
<dbReference type="GO" id="GO:0071396">
    <property type="term" value="P:cellular response to lipid"/>
    <property type="evidence" value="ECO:0007669"/>
    <property type="project" value="UniProtKB-ARBA"/>
</dbReference>
<comment type="caution">
    <text evidence="15">The sequence shown here is derived from an EMBL/GenBank/DDBJ whole genome shotgun (WGS) entry which is preliminary data.</text>
</comment>
<dbReference type="GO" id="GO:0004984">
    <property type="term" value="F:olfactory receptor activity"/>
    <property type="evidence" value="ECO:0007669"/>
    <property type="project" value="InterPro"/>
</dbReference>
<dbReference type="GO" id="GO:0005886">
    <property type="term" value="C:plasma membrane"/>
    <property type="evidence" value="ECO:0007669"/>
    <property type="project" value="TreeGrafter"/>
</dbReference>
<evidence type="ECO:0000256" key="7">
    <source>
        <dbReference type="ARBA" id="ARBA00022989"/>
    </source>
</evidence>
<keyword evidence="4" id="KW-0716">Sensory transduction</keyword>
<dbReference type="Gene3D" id="1.20.1070.10">
    <property type="entry name" value="Rhodopsin 7-helix transmembrane proteins"/>
    <property type="match status" value="2"/>
</dbReference>
<dbReference type="FunFam" id="1.20.1070.10:FF:000006">
    <property type="entry name" value="Olfactory receptor"/>
    <property type="match status" value="1"/>
</dbReference>
<feature type="transmembrane region" description="Helical" evidence="13">
    <location>
        <begin position="452"/>
        <end position="481"/>
    </location>
</feature>
<dbReference type="InterPro" id="IPR000725">
    <property type="entry name" value="Olfact_rcpt"/>
</dbReference>
<dbReference type="PANTHER" id="PTHR26450">
    <property type="entry name" value="OLFACTORY RECEPTOR 56B1-RELATED"/>
    <property type="match status" value="1"/>
</dbReference>
<dbReference type="PROSITE" id="PS50262">
    <property type="entry name" value="G_PROTEIN_RECEP_F1_2"/>
    <property type="match status" value="1"/>
</dbReference>
<dbReference type="FunFam" id="1.20.1070.10:FF:000002">
    <property type="entry name" value="Olfactory receptor"/>
    <property type="match status" value="1"/>
</dbReference>
<evidence type="ECO:0000256" key="13">
    <source>
        <dbReference type="SAM" id="Phobius"/>
    </source>
</evidence>
<sequence length="635" mass="69614">MTGLMVKIRDLKKPLSDLLSADSIDNGIEDWRNEEVEVGQQSVDWRRHLDTELAAPLVPRAQCLCHGCAGGFRKAWCTGGQPARWCTSSMYLVAVVGNVIILAVVKVERSLHQPMYFFLCMLAVIDLVLSTSTMPKLLAIFWFGAHHIDLDACLAQMFFIHCFATVESGIFLAMAFDRYVAICDPLRHTLVLTHTVVSRLGLAALLRGVLYIGPLPLMIRLRLSLYRTQIIAHSYCEHMAVVTVACGDTTVNDFYGMGIGFLVLILDSLAITASYVSIFSPWTNTAAMTEVESECEVGMKKAALTGGIPALHQPMYLFLCMLSIIDLVLCTSTVPKLLALFWANAAEIAFEACAAQMFFIHGFSAVESGILLAMAFDRYLAICRPLHYGSFLPPEAVGKLGAAAVFRGLGLMTPLTCLLARLSYCSRVVAHSYCEHMAVVKLACGGTQPNNIYGITAATLVVGTDSICIAVSYALILRAVLGLSSKEARAKTFGTCGSHLGVILLFYTPGLFSFYTQRFGQHVPQHIHILLADLYLVVPPMLNPIIYGMKTKQIRDGALRLLNKDGRGKGSTHAYEIQAMMVDWGRRFNAGSRLTRSAITDHGPGQLAWVNARSRLPRSMITDHGRGHLPAQVHH</sequence>
<evidence type="ECO:0000256" key="1">
    <source>
        <dbReference type="ARBA" id="ARBA00002936"/>
    </source>
</evidence>
<dbReference type="PRINTS" id="PR00237">
    <property type="entry name" value="GPCRRHODOPSN"/>
</dbReference>
<comment type="subcellular location">
    <subcellularLocation>
        <location evidence="3">Membrane</location>
        <topology evidence="3">Multi-pass membrane protein</topology>
    </subcellularLocation>
</comment>
<evidence type="ECO:0000256" key="10">
    <source>
        <dbReference type="ARBA" id="ARBA00023170"/>
    </source>
</evidence>
<evidence type="ECO:0000256" key="6">
    <source>
        <dbReference type="ARBA" id="ARBA00022725"/>
    </source>
</evidence>
<dbReference type="AlphaFoldDB" id="A0AA40HRR1"/>
<dbReference type="InterPro" id="IPR000276">
    <property type="entry name" value="GPCR_Rhodpsn"/>
</dbReference>
<dbReference type="Proteomes" id="UP001177744">
    <property type="component" value="Unassembled WGS sequence"/>
</dbReference>
<keyword evidence="6" id="KW-0552">Olfaction</keyword>
<accession>A0AA40HRR1</accession>
<proteinExistence type="inferred from homology"/>
<keyword evidence="9 13" id="KW-0472">Membrane</keyword>
<protein>
    <recommendedName>
        <fullName evidence="14">G-protein coupled receptors family 1 profile domain-containing protein</fullName>
    </recommendedName>
</protein>
<evidence type="ECO:0000256" key="9">
    <source>
        <dbReference type="ARBA" id="ARBA00023136"/>
    </source>
</evidence>
<feature type="transmembrane region" description="Helical" evidence="13">
    <location>
        <begin position="83"/>
        <end position="104"/>
    </location>
</feature>
<dbReference type="SUPFAM" id="SSF81321">
    <property type="entry name" value="Family A G protein-coupled receptor-like"/>
    <property type="match status" value="2"/>
</dbReference>
<feature type="domain" description="G-protein coupled receptors family 1 profile" evidence="14">
    <location>
        <begin position="97"/>
        <end position="547"/>
    </location>
</feature>
<keyword evidence="5 12" id="KW-0812">Transmembrane</keyword>
<evidence type="ECO:0000256" key="3">
    <source>
        <dbReference type="ARBA" id="ARBA00004141"/>
    </source>
</evidence>
<comment type="function">
    <text evidence="1">Odorant receptor.</text>
</comment>
<dbReference type="CDD" id="cd15950">
    <property type="entry name" value="7tmA_OR52I-like"/>
    <property type="match status" value="1"/>
</dbReference>
<dbReference type="PRINTS" id="PR00245">
    <property type="entry name" value="OLFACTORYR"/>
</dbReference>
<feature type="transmembrane region" description="Helical" evidence="13">
    <location>
        <begin position="259"/>
        <end position="278"/>
    </location>
</feature>
<evidence type="ECO:0000313" key="15">
    <source>
        <dbReference type="EMBL" id="KAK1336052.1"/>
    </source>
</evidence>
<organism evidence="15 16">
    <name type="scientific">Cnephaeus nilssonii</name>
    <name type="common">Northern bat</name>
    <name type="synonym">Eptesicus nilssonii</name>
    <dbReference type="NCBI Taxonomy" id="3371016"/>
    <lineage>
        <taxon>Eukaryota</taxon>
        <taxon>Metazoa</taxon>
        <taxon>Chordata</taxon>
        <taxon>Craniata</taxon>
        <taxon>Vertebrata</taxon>
        <taxon>Euteleostomi</taxon>
        <taxon>Mammalia</taxon>
        <taxon>Eutheria</taxon>
        <taxon>Laurasiatheria</taxon>
        <taxon>Chiroptera</taxon>
        <taxon>Yangochiroptera</taxon>
        <taxon>Vespertilionidae</taxon>
        <taxon>Cnephaeus</taxon>
    </lineage>
</organism>
<comment type="function">
    <text evidence="2">Putative odorant or sperm cell receptor.</text>
</comment>
<evidence type="ECO:0000313" key="16">
    <source>
        <dbReference type="Proteomes" id="UP001177744"/>
    </source>
</evidence>
<keyword evidence="8 12" id="KW-0297">G-protein coupled receptor</keyword>
<gene>
    <name evidence="15" type="ORF">QTO34_003852</name>
</gene>
<evidence type="ECO:0000256" key="4">
    <source>
        <dbReference type="ARBA" id="ARBA00022606"/>
    </source>
</evidence>
<dbReference type="PROSITE" id="PS00237">
    <property type="entry name" value="G_PROTEIN_RECEP_F1_1"/>
    <property type="match status" value="1"/>
</dbReference>
<keyword evidence="10 12" id="KW-0675">Receptor</keyword>
<dbReference type="InterPro" id="IPR017452">
    <property type="entry name" value="GPCR_Rhodpsn_7TM"/>
</dbReference>
<feature type="transmembrane region" description="Helical" evidence="13">
    <location>
        <begin position="157"/>
        <end position="176"/>
    </location>
</feature>
<name>A0AA40HRR1_CNENI</name>
<dbReference type="PANTHER" id="PTHR26450:SF179">
    <property type="entry name" value="OLFACTORY RECEPTOR"/>
    <property type="match status" value="1"/>
</dbReference>
<feature type="transmembrane region" description="Helical" evidence="13">
    <location>
        <begin position="116"/>
        <end position="145"/>
    </location>
</feature>
<evidence type="ECO:0000256" key="12">
    <source>
        <dbReference type="RuleBase" id="RU000688"/>
    </source>
</evidence>
<dbReference type="InterPro" id="IPR050402">
    <property type="entry name" value="OR51/52/56-like"/>
</dbReference>
<keyword evidence="11 12" id="KW-0807">Transducer</keyword>
<feature type="transmembrane region" description="Helical" evidence="13">
    <location>
        <begin position="354"/>
        <end position="376"/>
    </location>
</feature>
<evidence type="ECO:0000256" key="8">
    <source>
        <dbReference type="ARBA" id="ARBA00023040"/>
    </source>
</evidence>
<reference evidence="15" key="1">
    <citation type="submission" date="2023-06" db="EMBL/GenBank/DDBJ databases">
        <title>Reference genome for the Northern bat (Eptesicus nilssonii), a most northern bat species.</title>
        <authorList>
            <person name="Laine V.N."/>
            <person name="Pulliainen A.T."/>
            <person name="Lilley T.M."/>
        </authorList>
    </citation>
    <scope>NUCLEOTIDE SEQUENCE</scope>
    <source>
        <strain evidence="15">BLF_Eptnil</strain>
        <tissue evidence="15">Kidney</tissue>
    </source>
</reference>
<feature type="transmembrane region" description="Helical" evidence="13">
    <location>
        <begin position="316"/>
        <end position="342"/>
    </location>
</feature>
<dbReference type="GO" id="GO:0004930">
    <property type="term" value="F:G protein-coupled receptor activity"/>
    <property type="evidence" value="ECO:0007669"/>
    <property type="project" value="UniProtKB-KW"/>
</dbReference>
<feature type="transmembrane region" description="Helical" evidence="13">
    <location>
        <begin position="493"/>
        <end position="515"/>
    </location>
</feature>
<dbReference type="EMBL" id="JAULJE010000013">
    <property type="protein sequence ID" value="KAK1336052.1"/>
    <property type="molecule type" value="Genomic_DNA"/>
</dbReference>
<dbReference type="Pfam" id="PF13853">
    <property type="entry name" value="7tm_4"/>
    <property type="match status" value="2"/>
</dbReference>
<evidence type="ECO:0000256" key="11">
    <source>
        <dbReference type="ARBA" id="ARBA00023224"/>
    </source>
</evidence>
<keyword evidence="16" id="KW-1185">Reference proteome</keyword>
<comment type="similarity">
    <text evidence="12">Belongs to the G-protein coupled receptor 1 family.</text>
</comment>
<keyword evidence="7 13" id="KW-1133">Transmembrane helix</keyword>
<evidence type="ECO:0000256" key="5">
    <source>
        <dbReference type="ARBA" id="ARBA00022692"/>
    </source>
</evidence>
<evidence type="ECO:0000259" key="14">
    <source>
        <dbReference type="PROSITE" id="PS50262"/>
    </source>
</evidence>
<evidence type="ECO:0000256" key="2">
    <source>
        <dbReference type="ARBA" id="ARBA00003929"/>
    </source>
</evidence>